<proteinExistence type="predicted"/>
<organism evidence="1 2">
    <name type="scientific">Lonepinella koalarum</name>
    <dbReference type="NCBI Taxonomy" id="53417"/>
    <lineage>
        <taxon>Bacteria</taxon>
        <taxon>Pseudomonadati</taxon>
        <taxon>Pseudomonadota</taxon>
        <taxon>Gammaproteobacteria</taxon>
        <taxon>Pasteurellales</taxon>
        <taxon>Pasteurellaceae</taxon>
        <taxon>Lonepinella</taxon>
    </lineage>
</organism>
<comment type="caution">
    <text evidence="1">The sequence shown here is derived from an EMBL/GenBank/DDBJ whole genome shotgun (WGS) entry which is preliminary data.</text>
</comment>
<dbReference type="RefSeq" id="WP_132301719.1">
    <property type="nucleotide sequence ID" value="NZ_CP170642.1"/>
</dbReference>
<gene>
    <name evidence="1" type="ORF">EV692_1315</name>
</gene>
<evidence type="ECO:0000313" key="1">
    <source>
        <dbReference type="EMBL" id="TCK70089.1"/>
    </source>
</evidence>
<protein>
    <submittedName>
        <fullName evidence="1">Uncharacterized protein</fullName>
    </submittedName>
</protein>
<dbReference type="EMBL" id="SMGJ01000003">
    <property type="protein sequence ID" value="TCK70089.1"/>
    <property type="molecule type" value="Genomic_DNA"/>
</dbReference>
<sequence length="110" mass="12863">MKYQTEHISDIASSQQLLSELFSYIGENFDQTAQLRSNWQHFFQVWAGQTPYTQIKVFTAREDNQIKGCVMVLLLDNPLFVTKPYIHRFIDLTNHDNAFDDYVETILASL</sequence>
<dbReference type="AlphaFoldDB" id="A0A4R1L1I2"/>
<accession>A0A4R1L1I2</accession>
<name>A0A4R1L1I2_9PAST</name>
<reference evidence="1 2" key="1">
    <citation type="submission" date="2019-03" db="EMBL/GenBank/DDBJ databases">
        <title>Genomic Encyclopedia of Type Strains, Phase IV (KMG-IV): sequencing the most valuable type-strain genomes for metagenomic binning, comparative biology and taxonomic classification.</title>
        <authorList>
            <person name="Goeker M."/>
        </authorList>
    </citation>
    <scope>NUCLEOTIDE SEQUENCE [LARGE SCALE GENOMIC DNA]</scope>
    <source>
        <strain evidence="1 2">DSM 10053</strain>
    </source>
</reference>
<evidence type="ECO:0000313" key="2">
    <source>
        <dbReference type="Proteomes" id="UP000295496"/>
    </source>
</evidence>
<keyword evidence="2" id="KW-1185">Reference proteome</keyword>
<dbReference type="Proteomes" id="UP000295496">
    <property type="component" value="Unassembled WGS sequence"/>
</dbReference>